<reference evidence="2 3" key="1">
    <citation type="submission" date="2020-08" db="EMBL/GenBank/DDBJ databases">
        <title>Sequencing the genomes of 1000 actinobacteria strains.</title>
        <authorList>
            <person name="Klenk H.-P."/>
        </authorList>
    </citation>
    <scope>NUCLEOTIDE SEQUENCE [LARGE SCALE GENOMIC DNA]</scope>
    <source>
        <strain evidence="2 3">DSM 40129</strain>
    </source>
</reference>
<feature type="region of interest" description="Disordered" evidence="1">
    <location>
        <begin position="609"/>
        <end position="648"/>
    </location>
</feature>
<feature type="compositionally biased region" description="Polar residues" evidence="1">
    <location>
        <begin position="60"/>
        <end position="79"/>
    </location>
</feature>
<evidence type="ECO:0000313" key="2">
    <source>
        <dbReference type="EMBL" id="MBB5815083.1"/>
    </source>
</evidence>
<dbReference type="Proteomes" id="UP000579531">
    <property type="component" value="Unassembled WGS sequence"/>
</dbReference>
<evidence type="ECO:0000256" key="1">
    <source>
        <dbReference type="SAM" id="MobiDB-lite"/>
    </source>
</evidence>
<organism evidence="2 3">
    <name type="scientific">Streptomyces collinus</name>
    <dbReference type="NCBI Taxonomy" id="42684"/>
    <lineage>
        <taxon>Bacteria</taxon>
        <taxon>Bacillati</taxon>
        <taxon>Actinomycetota</taxon>
        <taxon>Actinomycetes</taxon>
        <taxon>Kitasatosporales</taxon>
        <taxon>Streptomycetaceae</taxon>
        <taxon>Streptomyces</taxon>
    </lineage>
</organism>
<sequence length="648" mass="69552">MAVVGGQVQRLVLASGQCRNCHGTVRQLPPNRRPSSRRLRQRTPPTHGRGAPSWGGNRMQAPSESTEIADPEQNSQSDTADSPVVDDPASDSDIDSVTASTVLAEVLPGIAVVLGEVPAELESDLIDFGLVPSADREKISTVLASIGDAATVAGNLANAFAGVQGLYRISSATQALLKAGGTLAVKDGANLGAVFLNGKIVAQARLIPVTSVSMAQNAATLGPALAMVALQMQLSEITGLVRTNIALTSQVLTTIRNEQWAELTGLVSTVERAIDQARAVGSVPASLWENVAGNEASLSKQLDLYRRNVRGHVGQIDQADTRRLREYLQTNAEAIVFDAHALLSSLKAWTGYQALRAGKARTAGREDADEARLVDVIARDTRTELDSSLPETTGLVDALTRELRIIAELPGRETLSPSLPGKRRDSKAARQTSARLLEAIEPLADALRPPAPPLEAPEVVCAPESLELEPYLRILRWYVEDGETLRVLGFPDQLDALGPISAIIGGAKEKLAAARDKAAAKTLVAVTDRRIIITKTNAFLEQGEIRQEIPIDRVRYVRAATQDKSERPAIDLITRDESIRWLFRADIENTQVDALAAVLAESMTIPDEEHEALRRRRHAPIEAGKKGESTGTRPEELTESQAANCGAE</sequence>
<accession>A0AA89U0Z0</accession>
<feature type="compositionally biased region" description="Polar residues" evidence="1">
    <location>
        <begin position="639"/>
        <end position="648"/>
    </location>
</feature>
<protein>
    <submittedName>
        <fullName evidence="2">Uncharacterized protein</fullName>
    </submittedName>
</protein>
<keyword evidence="3" id="KW-1185">Reference proteome</keyword>
<dbReference type="GeneID" id="93842535"/>
<gene>
    <name evidence="2" type="ORF">HNR72_006111</name>
</gene>
<proteinExistence type="predicted"/>
<feature type="compositionally biased region" description="Basic and acidic residues" evidence="1">
    <location>
        <begin position="619"/>
        <end position="636"/>
    </location>
</feature>
<dbReference type="EMBL" id="JACHLX010000001">
    <property type="protein sequence ID" value="MBB5815083.1"/>
    <property type="molecule type" value="Genomic_DNA"/>
</dbReference>
<name>A0AA89U0Z0_STRCU</name>
<dbReference type="RefSeq" id="WP_311241118.1">
    <property type="nucleotide sequence ID" value="NZ_BAABFE010000002.1"/>
</dbReference>
<dbReference type="AlphaFoldDB" id="A0AA89U0Z0"/>
<feature type="region of interest" description="Disordered" evidence="1">
    <location>
        <begin position="21"/>
        <end position="94"/>
    </location>
</feature>
<evidence type="ECO:0000313" key="3">
    <source>
        <dbReference type="Proteomes" id="UP000579531"/>
    </source>
</evidence>
<comment type="caution">
    <text evidence="2">The sequence shown here is derived from an EMBL/GenBank/DDBJ whole genome shotgun (WGS) entry which is preliminary data.</text>
</comment>